<accession>A0A1T4XNU9</accession>
<protein>
    <submittedName>
        <fullName evidence="2">PTS system, nitrogen regulatory IIA component</fullName>
    </submittedName>
</protein>
<reference evidence="2 3" key="1">
    <citation type="submission" date="2017-02" db="EMBL/GenBank/DDBJ databases">
        <authorList>
            <person name="Peterson S.W."/>
        </authorList>
    </citation>
    <scope>NUCLEOTIDE SEQUENCE [LARGE SCALE GENOMIC DNA]</scope>
    <source>
        <strain evidence="2 3">ATCC 49788</strain>
    </source>
</reference>
<dbReference type="RefSeq" id="WP_078923686.1">
    <property type="nucleotide sequence ID" value="NZ_FUYB01000020.1"/>
</dbReference>
<feature type="domain" description="PTS EIIA type-2" evidence="1">
    <location>
        <begin position="5"/>
        <end position="150"/>
    </location>
</feature>
<evidence type="ECO:0000313" key="2">
    <source>
        <dbReference type="EMBL" id="SKA91260.1"/>
    </source>
</evidence>
<dbReference type="Gene3D" id="3.40.930.10">
    <property type="entry name" value="Mannitol-specific EII, Chain A"/>
    <property type="match status" value="1"/>
</dbReference>
<evidence type="ECO:0000259" key="1">
    <source>
        <dbReference type="PROSITE" id="PS51094"/>
    </source>
</evidence>
<dbReference type="PROSITE" id="PS51094">
    <property type="entry name" value="PTS_EIIA_TYPE_2"/>
    <property type="match status" value="1"/>
</dbReference>
<dbReference type="AlphaFoldDB" id="A0A1T4XNU9"/>
<keyword evidence="3" id="KW-1185">Reference proteome</keyword>
<dbReference type="EMBL" id="FUYB01000020">
    <property type="protein sequence ID" value="SKA91260.1"/>
    <property type="molecule type" value="Genomic_DNA"/>
</dbReference>
<evidence type="ECO:0000313" key="3">
    <source>
        <dbReference type="Proteomes" id="UP000190460"/>
    </source>
</evidence>
<dbReference type="InterPro" id="IPR051541">
    <property type="entry name" value="PTS_SugarTrans_NitroReg"/>
</dbReference>
<dbReference type="SUPFAM" id="SSF55804">
    <property type="entry name" value="Phoshotransferase/anion transport protein"/>
    <property type="match status" value="1"/>
</dbReference>
<dbReference type="Pfam" id="PF00359">
    <property type="entry name" value="PTS_EIIA_2"/>
    <property type="match status" value="1"/>
</dbReference>
<proteinExistence type="predicted"/>
<dbReference type="InterPro" id="IPR002178">
    <property type="entry name" value="PTS_EIIA_type-2_dom"/>
</dbReference>
<dbReference type="PANTHER" id="PTHR47738">
    <property type="entry name" value="PTS SYSTEM FRUCTOSE-LIKE EIIA COMPONENT-RELATED"/>
    <property type="match status" value="1"/>
</dbReference>
<dbReference type="InterPro" id="IPR016152">
    <property type="entry name" value="PTrfase/Anion_transptr"/>
</dbReference>
<dbReference type="Proteomes" id="UP000190460">
    <property type="component" value="Unassembled WGS sequence"/>
</dbReference>
<organism evidence="2 3">
    <name type="scientific">Thiothrix eikelboomii</name>
    <dbReference type="NCBI Taxonomy" id="92487"/>
    <lineage>
        <taxon>Bacteria</taxon>
        <taxon>Pseudomonadati</taxon>
        <taxon>Pseudomonadota</taxon>
        <taxon>Gammaproteobacteria</taxon>
        <taxon>Thiotrichales</taxon>
        <taxon>Thiotrichaceae</taxon>
        <taxon>Thiothrix</taxon>
    </lineage>
</organism>
<dbReference type="OrthoDB" id="95460at2"/>
<gene>
    <name evidence="2" type="ORF">SAMN02745130_03243</name>
</gene>
<dbReference type="STRING" id="92487.SAMN02745130_03243"/>
<sequence>MDIVTLLSTDRIVCERELSSKKRAFEKLAALLSHEGHEDGFENEAVFNALIAREKLGSTALGNGIVLPHASLRVSYAKAALLLLDESIDMDTPDKKPVHLLLALIVPKGQAESYQPLLSELAIVLNRKGLAKSLLELGEPELILSYLSSLFEQKIAA</sequence>
<dbReference type="CDD" id="cd00211">
    <property type="entry name" value="PTS_IIA_fru"/>
    <property type="match status" value="1"/>
</dbReference>
<dbReference type="PANTHER" id="PTHR47738:SF1">
    <property type="entry name" value="NITROGEN REGULATORY PROTEIN"/>
    <property type="match status" value="1"/>
</dbReference>
<dbReference type="GO" id="GO:0030295">
    <property type="term" value="F:protein kinase activator activity"/>
    <property type="evidence" value="ECO:0007669"/>
    <property type="project" value="TreeGrafter"/>
</dbReference>
<name>A0A1T4XNU9_9GAMM</name>